<organism evidence="2 3">
    <name type="scientific">Sistotremastrum suecicum HHB10207 ss-3</name>
    <dbReference type="NCBI Taxonomy" id="1314776"/>
    <lineage>
        <taxon>Eukaryota</taxon>
        <taxon>Fungi</taxon>
        <taxon>Dikarya</taxon>
        <taxon>Basidiomycota</taxon>
        <taxon>Agaricomycotina</taxon>
        <taxon>Agaricomycetes</taxon>
        <taxon>Sistotremastrales</taxon>
        <taxon>Sistotremastraceae</taxon>
        <taxon>Sistotremastrum</taxon>
    </lineage>
</organism>
<proteinExistence type="predicted"/>
<keyword evidence="3" id="KW-1185">Reference proteome</keyword>
<accession>A0A165WGY0</accession>
<feature type="region of interest" description="Disordered" evidence="1">
    <location>
        <begin position="285"/>
        <end position="338"/>
    </location>
</feature>
<evidence type="ECO:0000256" key="1">
    <source>
        <dbReference type="SAM" id="MobiDB-lite"/>
    </source>
</evidence>
<evidence type="ECO:0000313" key="3">
    <source>
        <dbReference type="Proteomes" id="UP000076798"/>
    </source>
</evidence>
<gene>
    <name evidence="2" type="ORF">SISSUDRAFT_1068047</name>
</gene>
<feature type="compositionally biased region" description="Low complexity" evidence="1">
    <location>
        <begin position="328"/>
        <end position="338"/>
    </location>
</feature>
<protein>
    <submittedName>
        <fullName evidence="2">Uncharacterized protein</fullName>
    </submittedName>
</protein>
<dbReference type="EMBL" id="KV428813">
    <property type="protein sequence ID" value="KZT31140.1"/>
    <property type="molecule type" value="Genomic_DNA"/>
</dbReference>
<dbReference type="Gene3D" id="3.60.130.30">
    <property type="match status" value="1"/>
</dbReference>
<evidence type="ECO:0000313" key="2">
    <source>
        <dbReference type="EMBL" id="KZT31140.1"/>
    </source>
</evidence>
<dbReference type="OrthoDB" id="2658103at2759"/>
<sequence length="338" mass="38083">MQQLLLQSCERETVGVTPGYKEDNDWTEEELQELNKENVSEGAGERTEYVKFDPNRRYHFEQAGVTHLVHGWVPCGHQHSEKAQLLPSAQMLGAKTAYRAAAVKAFIKNTSILHKILGMYLKLVFPEEWEKVKHVYDAGRWVQEDTPDGFALGRAVVWKLQIAIHRDPQDGKGSICVVFNCGKYKPDGEFGGGMAFPDLGIIFEYPPGSILMFRSADLYHGVMPSLPMECTGGGISTGRVSWVMFTTEAARRRLADKPPGWLYSTNGGKNEYQSKQMEIRKLTEEKAAEEKAKNEAEKKAIQDFKASERQRKRKELKRKRAEDEEAAAELARAGADLS</sequence>
<dbReference type="AlphaFoldDB" id="A0A165WGY0"/>
<dbReference type="Proteomes" id="UP000076798">
    <property type="component" value="Unassembled WGS sequence"/>
</dbReference>
<feature type="compositionally biased region" description="Basic residues" evidence="1">
    <location>
        <begin position="310"/>
        <end position="319"/>
    </location>
</feature>
<feature type="compositionally biased region" description="Basic and acidic residues" evidence="1">
    <location>
        <begin position="285"/>
        <end position="309"/>
    </location>
</feature>
<reference evidence="2 3" key="1">
    <citation type="journal article" date="2016" name="Mol. Biol. Evol.">
        <title>Comparative Genomics of Early-Diverging Mushroom-Forming Fungi Provides Insights into the Origins of Lignocellulose Decay Capabilities.</title>
        <authorList>
            <person name="Nagy L.G."/>
            <person name="Riley R."/>
            <person name="Tritt A."/>
            <person name="Adam C."/>
            <person name="Daum C."/>
            <person name="Floudas D."/>
            <person name="Sun H."/>
            <person name="Yadav J.S."/>
            <person name="Pangilinan J."/>
            <person name="Larsson K.H."/>
            <person name="Matsuura K."/>
            <person name="Barry K."/>
            <person name="Labutti K."/>
            <person name="Kuo R."/>
            <person name="Ohm R.A."/>
            <person name="Bhattacharya S.S."/>
            <person name="Shirouzu T."/>
            <person name="Yoshinaga Y."/>
            <person name="Martin F.M."/>
            <person name="Grigoriev I.V."/>
            <person name="Hibbett D.S."/>
        </authorList>
    </citation>
    <scope>NUCLEOTIDE SEQUENCE [LARGE SCALE GENOMIC DNA]</scope>
    <source>
        <strain evidence="2 3">HHB10207 ss-3</strain>
    </source>
</reference>
<name>A0A165WGY0_9AGAM</name>